<sequence>MSSPSSNCPHLESVGEITKEELIQKSHDFKIPSNPTLKIPLAAVFDDLDIEVEEDELKTRGLTGLKNIGNTCYMNAALQALSNCPPLTHFFLDCGGLARTDKKPAICKSYLKLMTELWHKSRPGSVVPTGLFQGIKTVNPMFRGYSQQDAQEFLRCLMDLLHEELKEPVVELEDAQPMSVEESMEEDKSQSDLSFQPCESCGNCDKTENDTIFKPVLEDPAETTMLIQDDDNNSVTSKDWQKEKISSNKLKRASSVEDLEKDTNTASETTEFLNNQGTVKVQIHSRFSEYINDVHMNDISAAQTPSSAEGTNTRLSSSPPKSFPSCSSLAQVHKKVSTVSSPKRKKRKKYRSVISDIFDGTIISSVQCLTCDRLSVTLETFQDLSLPIPGKEDLAKLHSASHQTSLVKAGSCGEAYAPQGWIAFFMEYFKRFVVSCVPSWFWGPVVTLQDCLAAFFARDELKVKQRPPVSVIQLILVLLGSFISERLRNGVKFCKVQKFPEILCIHLKRFRHELMFSTKIGTHVSFPLEGLDLQPFLAKDSPAQIVTYDLLSVICHHGTASSEYELGCWIFAVGSSALFEAGGHYIAYCRNNLNNLWYEFDDQSVTEVSESTVQNAEAYVLFYRKSSEEAQRERRRISGLLNMMEPSLLQFYVSRQWLNKFKTFAEPGPISNNDFLCMHGGVPPHKASFIEDLVVMLPQNIWDNLYSRYGGGPAVNHLYVCHTCQIESERIEKRRKNELEMFIRLNRAFQEEESPSTFYCISMHWFREWEGFVKGKDNDPPGPIDNAKIAVTKCGNTVLKQGADSGQISEETWNFLQSIYGGGPEIILRPPVPPVEPDILQTEEKIELETHGL</sequence>
<keyword evidence="16" id="KW-0206">Cytoskeleton</keyword>
<dbReference type="GO" id="GO:0006508">
    <property type="term" value="P:proteolysis"/>
    <property type="evidence" value="ECO:0007669"/>
    <property type="project" value="UniProtKB-KW"/>
</dbReference>
<evidence type="ECO:0000259" key="23">
    <source>
        <dbReference type="PROSITE" id="PS51283"/>
    </source>
</evidence>
<keyword evidence="15" id="KW-0862">Zinc</keyword>
<evidence type="ECO:0000256" key="5">
    <source>
        <dbReference type="ARBA" id="ARBA00012759"/>
    </source>
</evidence>
<feature type="domain" description="USP" evidence="22">
    <location>
        <begin position="63"/>
        <end position="626"/>
    </location>
</feature>
<dbReference type="SMART" id="SM00695">
    <property type="entry name" value="DUSP"/>
    <property type="match status" value="2"/>
</dbReference>
<comment type="similarity">
    <text evidence="4">Belongs to the peptidase C19 family. USP20/USP33 subfamily.</text>
</comment>
<dbReference type="EMBL" id="QRBI01000117">
    <property type="protein sequence ID" value="RMC08549.1"/>
    <property type="molecule type" value="Genomic_DNA"/>
</dbReference>
<dbReference type="OrthoDB" id="73004at2759"/>
<evidence type="ECO:0000256" key="14">
    <source>
        <dbReference type="ARBA" id="ARBA00022807"/>
    </source>
</evidence>
<keyword evidence="6" id="KW-0963">Cytoplasm</keyword>
<dbReference type="Gene3D" id="3.90.70.10">
    <property type="entry name" value="Cysteine proteinases"/>
    <property type="match status" value="2"/>
</dbReference>
<dbReference type="PANTHER" id="PTHR21646:SF32">
    <property type="entry name" value="UBIQUITIN CARBOXYL-TERMINAL HYDROLASE 33"/>
    <property type="match status" value="1"/>
</dbReference>
<evidence type="ECO:0000256" key="10">
    <source>
        <dbReference type="ARBA" id="ARBA00022737"/>
    </source>
</evidence>
<dbReference type="GO" id="GO:0016579">
    <property type="term" value="P:protein deubiquitination"/>
    <property type="evidence" value="ECO:0007669"/>
    <property type="project" value="InterPro"/>
</dbReference>
<feature type="region of interest" description="Disordered" evidence="21">
    <location>
        <begin position="302"/>
        <end position="325"/>
    </location>
</feature>
<dbReference type="GO" id="GO:0004843">
    <property type="term" value="F:cysteine-type deubiquitinase activity"/>
    <property type="evidence" value="ECO:0007669"/>
    <property type="project" value="UniProtKB-EC"/>
</dbReference>
<evidence type="ECO:0000256" key="4">
    <source>
        <dbReference type="ARBA" id="ARBA00008269"/>
    </source>
</evidence>
<feature type="domain" description="DUSP" evidence="23">
    <location>
        <begin position="628"/>
        <end position="721"/>
    </location>
</feature>
<keyword evidence="11" id="KW-0863">Zinc-finger</keyword>
<evidence type="ECO:0000256" key="12">
    <source>
        <dbReference type="ARBA" id="ARBA00022786"/>
    </source>
</evidence>
<dbReference type="PROSITE" id="PS00972">
    <property type="entry name" value="USP_1"/>
    <property type="match status" value="1"/>
</dbReference>
<keyword evidence="8" id="KW-0645">Protease</keyword>
<dbReference type="InterPro" id="IPR038765">
    <property type="entry name" value="Papain-like_cys_pep_sf"/>
</dbReference>
<keyword evidence="7" id="KW-0254">Endocytosis</keyword>
<dbReference type="EC" id="3.4.19.12" evidence="5"/>
<dbReference type="GO" id="GO:0048471">
    <property type="term" value="C:perinuclear region of cytoplasm"/>
    <property type="evidence" value="ECO:0007669"/>
    <property type="project" value="UniProtKB-SubCell"/>
</dbReference>
<comment type="caution">
    <text evidence="24">The sequence shown here is derived from an EMBL/GenBank/DDBJ whole genome shotgun (WGS) entry which is preliminary data.</text>
</comment>
<dbReference type="GO" id="GO:0006897">
    <property type="term" value="P:endocytosis"/>
    <property type="evidence" value="ECO:0007669"/>
    <property type="project" value="UniProtKB-KW"/>
</dbReference>
<evidence type="ECO:0000256" key="2">
    <source>
        <dbReference type="ARBA" id="ARBA00004300"/>
    </source>
</evidence>
<name>A0A3M0K5V3_HIRRU</name>
<keyword evidence="12" id="KW-0833">Ubl conjugation pathway</keyword>
<dbReference type="PROSITE" id="PS51283">
    <property type="entry name" value="DUSP"/>
    <property type="match status" value="2"/>
</dbReference>
<feature type="domain" description="DUSP" evidence="23">
    <location>
        <begin position="730"/>
        <end position="832"/>
    </location>
</feature>
<dbReference type="AlphaFoldDB" id="A0A3M0K5V3"/>
<dbReference type="STRING" id="333673.A0A3M0K5V3"/>
<evidence type="ECO:0000313" key="24">
    <source>
        <dbReference type="EMBL" id="RMC08549.1"/>
    </source>
</evidence>
<dbReference type="Pfam" id="PF00443">
    <property type="entry name" value="UCH"/>
    <property type="match status" value="1"/>
</dbReference>
<keyword evidence="9" id="KW-0479">Metal-binding</keyword>
<evidence type="ECO:0000256" key="9">
    <source>
        <dbReference type="ARBA" id="ARBA00022723"/>
    </source>
</evidence>
<evidence type="ECO:0000256" key="6">
    <source>
        <dbReference type="ARBA" id="ARBA00022490"/>
    </source>
</evidence>
<comment type="catalytic activity">
    <reaction evidence="1">
        <text>Thiol-dependent hydrolysis of ester, thioester, amide, peptide and isopeptide bonds formed by the C-terminal Gly of ubiquitin (a 76-residue protein attached to proteins as an intracellular targeting signal).</text>
        <dbReference type="EC" id="3.4.19.12"/>
    </reaction>
</comment>
<dbReference type="FunFam" id="3.90.70.10:FF:000056">
    <property type="entry name" value="Ubiquitinyl hydrolase 1"/>
    <property type="match status" value="1"/>
</dbReference>
<keyword evidence="25" id="KW-1185">Reference proteome</keyword>
<evidence type="ECO:0000259" key="22">
    <source>
        <dbReference type="PROSITE" id="PS50235"/>
    </source>
</evidence>
<keyword evidence="13" id="KW-0378">Hydrolase</keyword>
<dbReference type="Pfam" id="PF06337">
    <property type="entry name" value="DUSP"/>
    <property type="match status" value="2"/>
</dbReference>
<dbReference type="PROSITE" id="PS50235">
    <property type="entry name" value="USP_3"/>
    <property type="match status" value="1"/>
</dbReference>
<dbReference type="SUPFAM" id="SSF54001">
    <property type="entry name" value="Cysteine proteinases"/>
    <property type="match status" value="1"/>
</dbReference>
<evidence type="ECO:0000256" key="19">
    <source>
        <dbReference type="ARBA" id="ARBA00042422"/>
    </source>
</evidence>
<dbReference type="InterPro" id="IPR006615">
    <property type="entry name" value="Pept_C19_DUSP"/>
</dbReference>
<dbReference type="InterPro" id="IPR018200">
    <property type="entry name" value="USP_CS"/>
</dbReference>
<dbReference type="CDD" id="cd02674">
    <property type="entry name" value="Peptidase_C19R"/>
    <property type="match status" value="1"/>
</dbReference>
<evidence type="ECO:0000256" key="7">
    <source>
        <dbReference type="ARBA" id="ARBA00022583"/>
    </source>
</evidence>
<proteinExistence type="inferred from homology"/>
<evidence type="ECO:0000256" key="13">
    <source>
        <dbReference type="ARBA" id="ARBA00022801"/>
    </source>
</evidence>
<feature type="compositionally biased region" description="Low complexity" evidence="21">
    <location>
        <begin position="316"/>
        <end position="325"/>
    </location>
</feature>
<dbReference type="PANTHER" id="PTHR21646">
    <property type="entry name" value="UBIQUITIN CARBOXYL-TERMINAL HYDROLASE"/>
    <property type="match status" value="1"/>
</dbReference>
<dbReference type="GO" id="GO:0005813">
    <property type="term" value="C:centrosome"/>
    <property type="evidence" value="ECO:0007669"/>
    <property type="project" value="UniProtKB-SubCell"/>
</dbReference>
<evidence type="ECO:0000256" key="21">
    <source>
        <dbReference type="SAM" id="MobiDB-lite"/>
    </source>
</evidence>
<reference evidence="24 25" key="1">
    <citation type="submission" date="2018-07" db="EMBL/GenBank/DDBJ databases">
        <title>A high quality draft genome assembly of the barn swallow (H. rustica rustica).</title>
        <authorList>
            <person name="Formenti G."/>
            <person name="Chiara M."/>
            <person name="Poveda L."/>
            <person name="Francoijs K.-J."/>
            <person name="Bonisoli-Alquati A."/>
            <person name="Canova L."/>
            <person name="Gianfranceschi L."/>
            <person name="Horner D.S."/>
            <person name="Saino N."/>
        </authorList>
    </citation>
    <scope>NUCLEOTIDE SEQUENCE [LARGE SCALE GENOMIC DNA]</scope>
    <source>
        <strain evidence="24">Chelidonia</strain>
        <tissue evidence="24">Blood</tissue>
    </source>
</reference>
<evidence type="ECO:0000256" key="3">
    <source>
        <dbReference type="ARBA" id="ARBA00004556"/>
    </source>
</evidence>
<evidence type="ECO:0000256" key="11">
    <source>
        <dbReference type="ARBA" id="ARBA00022771"/>
    </source>
</evidence>
<keyword evidence="14" id="KW-0788">Thiol protease</keyword>
<evidence type="ECO:0000256" key="18">
    <source>
        <dbReference type="ARBA" id="ARBA00041299"/>
    </source>
</evidence>
<evidence type="ECO:0000256" key="16">
    <source>
        <dbReference type="ARBA" id="ARBA00023212"/>
    </source>
</evidence>
<dbReference type="FunFam" id="3.30.2230.10:FF:000001">
    <property type="entry name" value="Ubiquitinyl hydrolase 1"/>
    <property type="match status" value="1"/>
</dbReference>
<feature type="region of interest" description="Disordered" evidence="21">
    <location>
        <begin position="174"/>
        <end position="195"/>
    </location>
</feature>
<gene>
    <name evidence="24" type="ORF">DUI87_14796</name>
</gene>
<evidence type="ECO:0000256" key="8">
    <source>
        <dbReference type="ARBA" id="ARBA00022670"/>
    </source>
</evidence>
<comment type="subcellular location">
    <subcellularLocation>
        <location evidence="2">Cytoplasm</location>
        <location evidence="2">Cytoskeleton</location>
        <location evidence="2">Microtubule organizing center</location>
        <location evidence="2">Centrosome</location>
    </subcellularLocation>
    <subcellularLocation>
        <location evidence="3">Cytoplasm</location>
        <location evidence="3">Perinuclear region</location>
    </subcellularLocation>
</comment>
<protein>
    <recommendedName>
        <fullName evidence="17">Ubiquitin carboxyl-terminal hydrolase 33</fullName>
        <ecNumber evidence="5">3.4.19.12</ecNumber>
    </recommendedName>
    <alternativeName>
        <fullName evidence="19">Deubiquitinating enzyme 33</fullName>
    </alternativeName>
    <alternativeName>
        <fullName evidence="18">Ubiquitin thioesterase 33</fullName>
    </alternativeName>
    <alternativeName>
        <fullName evidence="20">Ubiquitin-specific-processing protease 33</fullName>
    </alternativeName>
</protein>
<dbReference type="Gene3D" id="3.30.2230.10">
    <property type="entry name" value="DUSP-like"/>
    <property type="match status" value="2"/>
</dbReference>
<evidence type="ECO:0000256" key="20">
    <source>
        <dbReference type="ARBA" id="ARBA00043005"/>
    </source>
</evidence>
<dbReference type="InterPro" id="IPR001394">
    <property type="entry name" value="Peptidase_C19_UCH"/>
</dbReference>
<dbReference type="SUPFAM" id="SSF143791">
    <property type="entry name" value="DUSP-like"/>
    <property type="match status" value="2"/>
</dbReference>
<feature type="compositionally biased region" description="Polar residues" evidence="21">
    <location>
        <begin position="302"/>
        <end position="315"/>
    </location>
</feature>
<feature type="region of interest" description="Disordered" evidence="21">
    <location>
        <begin position="223"/>
        <end position="257"/>
    </location>
</feature>
<evidence type="ECO:0000313" key="25">
    <source>
        <dbReference type="Proteomes" id="UP000269221"/>
    </source>
</evidence>
<dbReference type="GO" id="GO:0008270">
    <property type="term" value="F:zinc ion binding"/>
    <property type="evidence" value="ECO:0007669"/>
    <property type="project" value="UniProtKB-KW"/>
</dbReference>
<dbReference type="FunFam" id="3.30.2230.10:FF:000002">
    <property type="entry name" value="Ubiquitinyl hydrolase 1"/>
    <property type="match status" value="1"/>
</dbReference>
<organism evidence="24 25">
    <name type="scientific">Hirundo rustica rustica</name>
    <dbReference type="NCBI Taxonomy" id="333673"/>
    <lineage>
        <taxon>Eukaryota</taxon>
        <taxon>Metazoa</taxon>
        <taxon>Chordata</taxon>
        <taxon>Craniata</taxon>
        <taxon>Vertebrata</taxon>
        <taxon>Euteleostomi</taxon>
        <taxon>Archelosauria</taxon>
        <taxon>Archosauria</taxon>
        <taxon>Dinosauria</taxon>
        <taxon>Saurischia</taxon>
        <taxon>Theropoda</taxon>
        <taxon>Coelurosauria</taxon>
        <taxon>Aves</taxon>
        <taxon>Neognathae</taxon>
        <taxon>Neoaves</taxon>
        <taxon>Telluraves</taxon>
        <taxon>Australaves</taxon>
        <taxon>Passeriformes</taxon>
        <taxon>Sylvioidea</taxon>
        <taxon>Hirundinidae</taxon>
        <taxon>Hirundo</taxon>
    </lineage>
</organism>
<dbReference type="InterPro" id="IPR035927">
    <property type="entry name" value="DUSP-like_sf"/>
</dbReference>
<dbReference type="InterPro" id="IPR050185">
    <property type="entry name" value="Ub_carboxyl-term_hydrolase"/>
</dbReference>
<evidence type="ECO:0000256" key="1">
    <source>
        <dbReference type="ARBA" id="ARBA00000707"/>
    </source>
</evidence>
<keyword evidence="10" id="KW-0677">Repeat</keyword>
<dbReference type="InterPro" id="IPR028889">
    <property type="entry name" value="USP"/>
</dbReference>
<evidence type="ECO:0000256" key="15">
    <source>
        <dbReference type="ARBA" id="ARBA00022833"/>
    </source>
</evidence>
<evidence type="ECO:0000256" key="17">
    <source>
        <dbReference type="ARBA" id="ARBA00039433"/>
    </source>
</evidence>
<accession>A0A3M0K5V3</accession>
<dbReference type="Proteomes" id="UP000269221">
    <property type="component" value="Unassembled WGS sequence"/>
</dbReference>